<keyword evidence="2" id="KW-1133">Transmembrane helix</keyword>
<keyword evidence="2" id="KW-0472">Membrane</keyword>
<dbReference type="Pfam" id="PF11239">
    <property type="entry name" value="DUF3040"/>
    <property type="match status" value="1"/>
</dbReference>
<feature type="compositionally biased region" description="Basic and acidic residues" evidence="1">
    <location>
        <begin position="119"/>
        <end position="131"/>
    </location>
</feature>
<gene>
    <name evidence="3" type="ORF">DLJ54_05250</name>
</gene>
<reference evidence="3 4" key="1">
    <citation type="journal article" date="2018" name="Syst. Appl. Microbiol.">
        <title>Corynebacterium heidelbergense sp. nov., isolated from the preen glands of Egyptian geese (Alopochen aegyptiacus).</title>
        <authorList>
            <person name="Braun M.S."/>
            <person name="Wang E."/>
            <person name="Zimmermann S."/>
            <person name="Wink M."/>
        </authorList>
    </citation>
    <scope>NUCLEOTIDE SEQUENCE [LARGE SCALE GENOMIC DNA]</scope>
    <source>
        <strain evidence="3 4">647</strain>
    </source>
</reference>
<evidence type="ECO:0000313" key="3">
    <source>
        <dbReference type="EMBL" id="RAV32039.1"/>
    </source>
</evidence>
<accession>A0A364V5Z4</accession>
<dbReference type="EMBL" id="QHCV01000042">
    <property type="protein sequence ID" value="RAV32039.1"/>
    <property type="molecule type" value="Genomic_DNA"/>
</dbReference>
<keyword evidence="2" id="KW-0812">Transmembrane</keyword>
<proteinExistence type="predicted"/>
<comment type="caution">
    <text evidence="3">The sequence shown here is derived from an EMBL/GenBank/DDBJ whole genome shotgun (WGS) entry which is preliminary data.</text>
</comment>
<name>A0A364V5Z4_9CORY</name>
<organism evidence="3 4">
    <name type="scientific">Corynebacterium heidelbergense</name>
    <dbReference type="NCBI Taxonomy" id="2055947"/>
    <lineage>
        <taxon>Bacteria</taxon>
        <taxon>Bacillati</taxon>
        <taxon>Actinomycetota</taxon>
        <taxon>Actinomycetes</taxon>
        <taxon>Mycobacteriales</taxon>
        <taxon>Corynebacteriaceae</taxon>
        <taxon>Corynebacterium</taxon>
    </lineage>
</organism>
<dbReference type="Proteomes" id="UP000251577">
    <property type="component" value="Unassembled WGS sequence"/>
</dbReference>
<feature type="transmembrane region" description="Helical" evidence="2">
    <location>
        <begin position="66"/>
        <end position="87"/>
    </location>
</feature>
<feature type="region of interest" description="Disordered" evidence="1">
    <location>
        <begin position="91"/>
        <end position="131"/>
    </location>
</feature>
<feature type="transmembrane region" description="Helical" evidence="2">
    <location>
        <begin position="40"/>
        <end position="60"/>
    </location>
</feature>
<keyword evidence="4" id="KW-1185">Reference proteome</keyword>
<dbReference type="InterPro" id="IPR021401">
    <property type="entry name" value="DUF3040"/>
</dbReference>
<evidence type="ECO:0000256" key="2">
    <source>
        <dbReference type="SAM" id="Phobius"/>
    </source>
</evidence>
<dbReference type="RefSeq" id="WP_113630741.1">
    <property type="nucleotide sequence ID" value="NZ_QHCV01000042.1"/>
</dbReference>
<evidence type="ECO:0000313" key="4">
    <source>
        <dbReference type="Proteomes" id="UP000251577"/>
    </source>
</evidence>
<sequence>MALSEKEQRMLAEIEQALAAEDPRFAQRAAKAGSHSGFSFNIRCVALLLLGLVTLIGGIALAQHSLWFVALSILGFLIMFAGGMLGFRGTQPSPKVGSAPQRGKSRPGRARVPNGNLGDRMENNFRERFER</sequence>
<protein>
    <submittedName>
        <fullName evidence="3">DUF3040 domain-containing protein</fullName>
    </submittedName>
</protein>
<evidence type="ECO:0000256" key="1">
    <source>
        <dbReference type="SAM" id="MobiDB-lite"/>
    </source>
</evidence>
<dbReference type="AlphaFoldDB" id="A0A364V5Z4"/>